<keyword evidence="6" id="KW-0547">Nucleotide-binding</keyword>
<dbReference type="InterPro" id="IPR039657">
    <property type="entry name" value="Dimethylallyltransferase"/>
</dbReference>
<gene>
    <name evidence="16" type="ORF">A7U60_g4872</name>
</gene>
<evidence type="ECO:0000256" key="13">
    <source>
        <dbReference type="ARBA" id="ARBA00042224"/>
    </source>
</evidence>
<comment type="similarity">
    <text evidence="2">Belongs to the IPP transferase family.</text>
</comment>
<protein>
    <recommendedName>
        <fullName evidence="12">H/ACA ribonucleoprotein complex subunit GAR1</fullName>
    </recommendedName>
    <alternativeName>
        <fullName evidence="14">H/ACA ribonucleoprotein complex subunit gar1</fullName>
    </alternativeName>
    <alternativeName>
        <fullName evidence="13">snoRNP protein GAR1</fullName>
    </alternativeName>
</protein>
<keyword evidence="8" id="KW-0694">RNA-binding</keyword>
<dbReference type="GO" id="GO:0005524">
    <property type="term" value="F:ATP binding"/>
    <property type="evidence" value="ECO:0007669"/>
    <property type="project" value="UniProtKB-KW"/>
</dbReference>
<keyword evidence="3" id="KW-0690">Ribosome biogenesis</keyword>
<keyword evidence="5" id="KW-0808">Transferase</keyword>
<dbReference type="PANTHER" id="PTHR11088:SF89">
    <property type="entry name" value="TRNA DIMETHYLALLYLTRANSFERASE"/>
    <property type="match status" value="1"/>
</dbReference>
<dbReference type="GO" id="GO:0006400">
    <property type="term" value="P:tRNA modification"/>
    <property type="evidence" value="ECO:0007669"/>
    <property type="project" value="TreeGrafter"/>
</dbReference>
<dbReference type="AlphaFoldDB" id="A0A9Q5HYA6"/>
<dbReference type="Pfam" id="PF04410">
    <property type="entry name" value="Gar1"/>
    <property type="match status" value="1"/>
</dbReference>
<dbReference type="PANTHER" id="PTHR11088">
    <property type="entry name" value="TRNA DIMETHYLALLYLTRANSFERASE"/>
    <property type="match status" value="1"/>
</dbReference>
<evidence type="ECO:0000256" key="11">
    <source>
        <dbReference type="ARBA" id="ARBA00038293"/>
    </source>
</evidence>
<evidence type="ECO:0000256" key="14">
    <source>
        <dbReference type="ARBA" id="ARBA00067245"/>
    </source>
</evidence>
<evidence type="ECO:0000256" key="5">
    <source>
        <dbReference type="ARBA" id="ARBA00022679"/>
    </source>
</evidence>
<reference evidence="16" key="1">
    <citation type="submission" date="2016-06" db="EMBL/GenBank/DDBJ databases">
        <title>Draft Genome sequence of the fungus Inonotus baumii.</title>
        <authorList>
            <person name="Zhu H."/>
            <person name="Lin W."/>
        </authorList>
    </citation>
    <scope>NUCLEOTIDE SEQUENCE</scope>
    <source>
        <strain evidence="16">821</strain>
    </source>
</reference>
<evidence type="ECO:0000256" key="6">
    <source>
        <dbReference type="ARBA" id="ARBA00022741"/>
    </source>
</evidence>
<keyword evidence="7" id="KW-0067">ATP-binding</keyword>
<evidence type="ECO:0000256" key="9">
    <source>
        <dbReference type="ARBA" id="ARBA00023242"/>
    </source>
</evidence>
<feature type="region of interest" description="Disordered" evidence="15">
    <location>
        <begin position="1"/>
        <end position="29"/>
    </location>
</feature>
<dbReference type="GO" id="GO:0001522">
    <property type="term" value="P:pseudouridine synthesis"/>
    <property type="evidence" value="ECO:0007669"/>
    <property type="project" value="InterPro"/>
</dbReference>
<dbReference type="InterPro" id="IPR027417">
    <property type="entry name" value="P-loop_NTPase"/>
</dbReference>
<dbReference type="GO" id="GO:0006364">
    <property type="term" value="P:rRNA processing"/>
    <property type="evidence" value="ECO:0007669"/>
    <property type="project" value="UniProtKB-KW"/>
</dbReference>
<dbReference type="InterPro" id="IPR007504">
    <property type="entry name" value="H/ACA_rnp_Gar1/Naf1"/>
</dbReference>
<sequence>MSRAAGSRGRGGFSGGRGGSRGSFQHRVAGPPDTVLEMGSFVHAVEDEMLCASSMPDKVPYFNAPIYLQNKSEIGKVDEILGPINEVFFSVKMAQGMVASSFKRGDKVYIGGDKLLPIERFLPKPKVAGGEFASLGFKFKTDFTWILHIGSVDVVHGEDLPAEDVVLVLVAEEVFRGLEEEVEGVVQLEADTVGIAVAEEVEAASATAGGVGVPVVEEAGAVDFAGKSKLAVELALAVGGKVINADAMQVYRGLDILTNKLRVDEQRGVEHVLMNFKKPGEQYVVGEWVRDARQEIDKTWSEGKIPIVVGGTSYWIHHLLFPSGLPAQAGPSKKLSSPPSPALLSALRNLPDNLFALYNNLPPSAPSAKVNPDESFALHSLLSQLDPPMASRWHWKDTRKVLRNLEIIRENGRSASEVLFETYTTAADSCFRALIFWLYATPDVLSARLEQRVDDMLSQGLLDEIRSTQNAALKSSGFQEFHDYLIQEEPDDRIYVQAISEMKLNTIKYAKRQVKWIRNKLLPAVEASRLRDGKGLPKAYLLDATDLSRWDEHVLRNAKDIANSKQCLYQLLREMINPFLSVSRKFRDARSQFFIGNSQKVALGCKSTDESRRSTSGSS</sequence>
<organism evidence="16 17">
    <name type="scientific">Sanghuangporus baumii</name>
    <name type="common">Phellinus baumii</name>
    <dbReference type="NCBI Taxonomy" id="108892"/>
    <lineage>
        <taxon>Eukaryota</taxon>
        <taxon>Fungi</taxon>
        <taxon>Dikarya</taxon>
        <taxon>Basidiomycota</taxon>
        <taxon>Agaricomycotina</taxon>
        <taxon>Agaricomycetes</taxon>
        <taxon>Hymenochaetales</taxon>
        <taxon>Hymenochaetaceae</taxon>
        <taxon>Sanghuangporus</taxon>
    </lineage>
</organism>
<evidence type="ECO:0000256" key="1">
    <source>
        <dbReference type="ARBA" id="ARBA00004604"/>
    </source>
</evidence>
<evidence type="ECO:0000256" key="12">
    <source>
        <dbReference type="ARBA" id="ARBA00040068"/>
    </source>
</evidence>
<keyword evidence="10" id="KW-0687">Ribonucleoprotein</keyword>
<keyword evidence="17" id="KW-1185">Reference proteome</keyword>
<dbReference type="InterPro" id="IPR018022">
    <property type="entry name" value="IPT"/>
</dbReference>
<dbReference type="Gene3D" id="3.40.50.300">
    <property type="entry name" value="P-loop containing nucleotide triphosphate hydrolases"/>
    <property type="match status" value="1"/>
</dbReference>
<comment type="caution">
    <text evidence="16">The sequence shown here is derived from an EMBL/GenBank/DDBJ whole genome shotgun (WGS) entry which is preliminary data.</text>
</comment>
<dbReference type="GO" id="GO:1990904">
    <property type="term" value="C:ribonucleoprotein complex"/>
    <property type="evidence" value="ECO:0007669"/>
    <property type="project" value="UniProtKB-KW"/>
</dbReference>
<evidence type="ECO:0000256" key="7">
    <source>
        <dbReference type="ARBA" id="ARBA00022840"/>
    </source>
</evidence>
<dbReference type="EMBL" id="LNZH02000185">
    <property type="protein sequence ID" value="OCB88085.1"/>
    <property type="molecule type" value="Genomic_DNA"/>
</dbReference>
<dbReference type="SUPFAM" id="SSF52540">
    <property type="entry name" value="P-loop containing nucleoside triphosphate hydrolases"/>
    <property type="match status" value="1"/>
</dbReference>
<evidence type="ECO:0000256" key="4">
    <source>
        <dbReference type="ARBA" id="ARBA00022552"/>
    </source>
</evidence>
<dbReference type="InterPro" id="IPR038664">
    <property type="entry name" value="Gar1/Naf1_Cbf5-bd_sf"/>
</dbReference>
<dbReference type="FunFam" id="2.40.10.230:FF:000001">
    <property type="entry name" value="H/ACA ribonucleoprotein complex subunit"/>
    <property type="match status" value="1"/>
</dbReference>
<evidence type="ECO:0000256" key="10">
    <source>
        <dbReference type="ARBA" id="ARBA00023274"/>
    </source>
</evidence>
<evidence type="ECO:0000256" key="8">
    <source>
        <dbReference type="ARBA" id="ARBA00022884"/>
    </source>
</evidence>
<evidence type="ECO:0000256" key="3">
    <source>
        <dbReference type="ARBA" id="ARBA00022517"/>
    </source>
</evidence>
<comment type="subcellular location">
    <subcellularLocation>
        <location evidence="1">Nucleus</location>
        <location evidence="1">Nucleolus</location>
    </subcellularLocation>
</comment>
<dbReference type="Proteomes" id="UP000757232">
    <property type="component" value="Unassembled WGS sequence"/>
</dbReference>
<dbReference type="GO" id="GO:0005730">
    <property type="term" value="C:nucleolus"/>
    <property type="evidence" value="ECO:0007669"/>
    <property type="project" value="UniProtKB-SubCell"/>
</dbReference>
<evidence type="ECO:0000313" key="16">
    <source>
        <dbReference type="EMBL" id="OCB88085.1"/>
    </source>
</evidence>
<dbReference type="GO" id="GO:0003723">
    <property type="term" value="F:RNA binding"/>
    <property type="evidence" value="ECO:0007669"/>
    <property type="project" value="UniProtKB-KW"/>
</dbReference>
<dbReference type="Pfam" id="PF01715">
    <property type="entry name" value="IPPT"/>
    <property type="match status" value="1"/>
</dbReference>
<evidence type="ECO:0000256" key="2">
    <source>
        <dbReference type="ARBA" id="ARBA00005842"/>
    </source>
</evidence>
<dbReference type="OrthoDB" id="775260at2759"/>
<dbReference type="GO" id="GO:0052381">
    <property type="term" value="F:tRNA dimethylallyltransferase activity"/>
    <property type="evidence" value="ECO:0007669"/>
    <property type="project" value="InterPro"/>
</dbReference>
<dbReference type="InterPro" id="IPR009000">
    <property type="entry name" value="Transl_B-barrel_sf"/>
</dbReference>
<dbReference type="Gene3D" id="1.10.20.140">
    <property type="match status" value="1"/>
</dbReference>
<evidence type="ECO:0000256" key="15">
    <source>
        <dbReference type="SAM" id="MobiDB-lite"/>
    </source>
</evidence>
<proteinExistence type="inferred from homology"/>
<name>A0A9Q5HYA6_SANBA</name>
<accession>A0A9Q5HYA6</accession>
<dbReference type="GO" id="GO:0005739">
    <property type="term" value="C:mitochondrion"/>
    <property type="evidence" value="ECO:0007669"/>
    <property type="project" value="TreeGrafter"/>
</dbReference>
<keyword evidence="4" id="KW-0698">rRNA processing</keyword>
<dbReference type="HAMAP" id="MF_00185">
    <property type="entry name" value="IPP_trans"/>
    <property type="match status" value="1"/>
</dbReference>
<feature type="compositionally biased region" description="Gly residues" evidence="15">
    <location>
        <begin position="8"/>
        <end position="21"/>
    </location>
</feature>
<dbReference type="Gene3D" id="2.40.10.230">
    <property type="entry name" value="Probable tRNA pseudouridine synthase domain"/>
    <property type="match status" value="1"/>
</dbReference>
<evidence type="ECO:0000313" key="17">
    <source>
        <dbReference type="Proteomes" id="UP000757232"/>
    </source>
</evidence>
<comment type="similarity">
    <text evidence="11">Belongs to the GAR1 family.</text>
</comment>
<dbReference type="SUPFAM" id="SSF50447">
    <property type="entry name" value="Translation proteins"/>
    <property type="match status" value="1"/>
</dbReference>
<keyword evidence="9" id="KW-0539">Nucleus</keyword>